<reference evidence="2 3" key="1">
    <citation type="submission" date="2019-09" db="EMBL/GenBank/DDBJ databases">
        <title>Actinomadura physcomitrii sp. nov., a novel actinomycete isolated from moss [Physcomitrium sphaericum (Ludw) Fuernr].</title>
        <authorList>
            <person name="Zhuang X."/>
            <person name="Liu C."/>
        </authorList>
    </citation>
    <scope>NUCLEOTIDE SEQUENCE [LARGE SCALE GENOMIC DNA]</scope>
    <source>
        <strain evidence="2 3">HMC1</strain>
    </source>
</reference>
<organism evidence="2 3">
    <name type="scientific">Actinomadura rudentiformis</name>
    <dbReference type="NCBI Taxonomy" id="359158"/>
    <lineage>
        <taxon>Bacteria</taxon>
        <taxon>Bacillati</taxon>
        <taxon>Actinomycetota</taxon>
        <taxon>Actinomycetes</taxon>
        <taxon>Streptosporangiales</taxon>
        <taxon>Thermomonosporaceae</taxon>
        <taxon>Actinomadura</taxon>
    </lineage>
</organism>
<dbReference type="PANTHER" id="PTHR12697">
    <property type="entry name" value="PBS LYASE HEAT-LIKE PROTEIN"/>
    <property type="match status" value="1"/>
</dbReference>
<dbReference type="InterPro" id="IPR016024">
    <property type="entry name" value="ARM-type_fold"/>
</dbReference>
<name>A0A6H9Y8X2_9ACTN</name>
<dbReference type="InterPro" id="IPR004155">
    <property type="entry name" value="PBS_lyase_HEAT"/>
</dbReference>
<protein>
    <submittedName>
        <fullName evidence="2">HEAT repeat domain-containing protein</fullName>
    </submittedName>
</protein>
<dbReference type="Pfam" id="PF13646">
    <property type="entry name" value="HEAT_2"/>
    <property type="match status" value="2"/>
</dbReference>
<dbReference type="SMART" id="SM00567">
    <property type="entry name" value="EZ_HEAT"/>
    <property type="match status" value="4"/>
</dbReference>
<dbReference type="Proteomes" id="UP000468735">
    <property type="component" value="Unassembled WGS sequence"/>
</dbReference>
<keyword evidence="3" id="KW-1185">Reference proteome</keyword>
<gene>
    <name evidence="2" type="ORF">F8566_46700</name>
</gene>
<dbReference type="PROSITE" id="PS50077">
    <property type="entry name" value="HEAT_REPEAT"/>
    <property type="match status" value="1"/>
</dbReference>
<dbReference type="EMBL" id="WBMT01000033">
    <property type="protein sequence ID" value="KAB2339769.1"/>
    <property type="molecule type" value="Genomic_DNA"/>
</dbReference>
<accession>A0A6H9Y8X2</accession>
<dbReference type="AlphaFoldDB" id="A0A6H9Y8X2"/>
<dbReference type="PANTHER" id="PTHR12697:SF5">
    <property type="entry name" value="DEOXYHYPUSINE HYDROXYLASE"/>
    <property type="match status" value="1"/>
</dbReference>
<dbReference type="InterPro" id="IPR011989">
    <property type="entry name" value="ARM-like"/>
</dbReference>
<dbReference type="Gene3D" id="1.25.10.10">
    <property type="entry name" value="Leucine-rich Repeat Variant"/>
    <property type="match status" value="2"/>
</dbReference>
<dbReference type="OrthoDB" id="3464935at2"/>
<evidence type="ECO:0000313" key="2">
    <source>
        <dbReference type="EMBL" id="KAB2339769.1"/>
    </source>
</evidence>
<evidence type="ECO:0000313" key="3">
    <source>
        <dbReference type="Proteomes" id="UP000468735"/>
    </source>
</evidence>
<comment type="caution">
    <text evidence="2">The sequence shown here is derived from an EMBL/GenBank/DDBJ whole genome shotgun (WGS) entry which is preliminary data.</text>
</comment>
<sequence length="336" mass="36927">METVGRGRQELTRCSGESMAWWKRKPVTRCELCSTKLPAGSVIAGFEQVYVADGETKLIELICDACWQRHLPFAAEADARFRRENPFEEVCARLRDGDAEVRGTAARQLARLGDERAVAALCDAFAREEWRFPVAGEILDALAALGGPEVESTLIAELNDVSAWHRPSSGDQPMRSHADYIARALLKMGGAPLLLRVLFDTMASTTLQPAIRAGAASYLSHIAYNSAVGYSMTGWGDGKMTAVDRDSMVEPLMRALRDESARVREHAARALGHLGDKRALRSLLELLGDENRSVRYRAAQALGDLRDKRAAPALRQALKDDREIGAAVREALAQLR</sequence>
<evidence type="ECO:0000256" key="1">
    <source>
        <dbReference type="ARBA" id="ARBA00045876"/>
    </source>
</evidence>
<dbReference type="InterPro" id="IPR021133">
    <property type="entry name" value="HEAT_type_2"/>
</dbReference>
<proteinExistence type="predicted"/>
<comment type="function">
    <text evidence="1">Catalyzes the hydroxylation of the N(6)-(4-aminobutyl)-L-lysine intermediate produced by deoxyhypusine synthase/DHPS on a critical lysine of the eukaryotic translation initiation factor 5A/eIF-5A. This is the second step of the post-translational modification of that lysine into an unusual amino acid residue named hypusine. Hypusination is unique to mature eIF-5A factor and is essential for its function.</text>
</comment>
<dbReference type="SUPFAM" id="SSF48371">
    <property type="entry name" value="ARM repeat"/>
    <property type="match status" value="1"/>
</dbReference>
<dbReference type="GO" id="GO:0016491">
    <property type="term" value="F:oxidoreductase activity"/>
    <property type="evidence" value="ECO:0007669"/>
    <property type="project" value="TreeGrafter"/>
</dbReference>